<protein>
    <submittedName>
        <fullName evidence="1">Uncharacterized protein</fullName>
    </submittedName>
</protein>
<reference evidence="1" key="1">
    <citation type="submission" date="2023-10" db="EMBL/GenBank/DDBJ databases">
        <authorList>
            <person name="Domelevo Entfellner J.-B."/>
        </authorList>
    </citation>
    <scope>NUCLEOTIDE SEQUENCE</scope>
</reference>
<keyword evidence="2" id="KW-1185">Reference proteome</keyword>
<evidence type="ECO:0000313" key="2">
    <source>
        <dbReference type="Proteomes" id="UP001189624"/>
    </source>
</evidence>
<sequence>MGRAKLMWEGKESADPNSCNAPKQLVGVLLIWEMRGNTRAECKWKSIGRSIVLAVNQRFRFFPKTLLLTPGP</sequence>
<dbReference type="AlphaFoldDB" id="A0AA86SYB1"/>
<evidence type="ECO:0000313" key="1">
    <source>
        <dbReference type="EMBL" id="CAJ1943185.1"/>
    </source>
</evidence>
<organism evidence="1 2">
    <name type="scientific">Sphenostylis stenocarpa</name>
    <dbReference type="NCBI Taxonomy" id="92480"/>
    <lineage>
        <taxon>Eukaryota</taxon>
        <taxon>Viridiplantae</taxon>
        <taxon>Streptophyta</taxon>
        <taxon>Embryophyta</taxon>
        <taxon>Tracheophyta</taxon>
        <taxon>Spermatophyta</taxon>
        <taxon>Magnoliopsida</taxon>
        <taxon>eudicotyledons</taxon>
        <taxon>Gunneridae</taxon>
        <taxon>Pentapetalae</taxon>
        <taxon>rosids</taxon>
        <taxon>fabids</taxon>
        <taxon>Fabales</taxon>
        <taxon>Fabaceae</taxon>
        <taxon>Papilionoideae</taxon>
        <taxon>50 kb inversion clade</taxon>
        <taxon>NPAAA clade</taxon>
        <taxon>indigoferoid/millettioid clade</taxon>
        <taxon>Phaseoleae</taxon>
        <taxon>Sphenostylis</taxon>
    </lineage>
</organism>
<dbReference type="EMBL" id="OY731400">
    <property type="protein sequence ID" value="CAJ1943185.1"/>
    <property type="molecule type" value="Genomic_DNA"/>
</dbReference>
<proteinExistence type="predicted"/>
<accession>A0AA86SYB1</accession>
<dbReference type="Proteomes" id="UP001189624">
    <property type="component" value="Chromosome 3"/>
</dbReference>
<gene>
    <name evidence="1" type="ORF">AYBTSS11_LOCUS11221</name>
</gene>
<name>A0AA86SYB1_9FABA</name>
<dbReference type="Gramene" id="rna-AYBTSS11_LOCUS11221">
    <property type="protein sequence ID" value="CAJ1943185.1"/>
    <property type="gene ID" value="gene-AYBTSS11_LOCUS11221"/>
</dbReference>